<dbReference type="InterPro" id="IPR000994">
    <property type="entry name" value="Pept_M24"/>
</dbReference>
<dbReference type="InterPro" id="IPR036005">
    <property type="entry name" value="Creatinase/aminopeptidase-like"/>
</dbReference>
<dbReference type="Gene3D" id="3.90.230.10">
    <property type="entry name" value="Creatinase/methionine aminopeptidase superfamily"/>
    <property type="match status" value="1"/>
</dbReference>
<keyword evidence="3" id="KW-1185">Reference proteome</keyword>
<dbReference type="PANTHER" id="PTHR46112:SF2">
    <property type="entry name" value="XAA-PRO AMINOPEPTIDASE P-RELATED"/>
    <property type="match status" value="1"/>
</dbReference>
<evidence type="ECO:0000259" key="1">
    <source>
        <dbReference type="Pfam" id="PF00557"/>
    </source>
</evidence>
<organism evidence="2 3">
    <name type="scientific">Planotetraspora kaengkrachanensis</name>
    <dbReference type="NCBI Taxonomy" id="575193"/>
    <lineage>
        <taxon>Bacteria</taxon>
        <taxon>Bacillati</taxon>
        <taxon>Actinomycetota</taxon>
        <taxon>Actinomycetes</taxon>
        <taxon>Streptosporangiales</taxon>
        <taxon>Streptosporangiaceae</taxon>
        <taxon>Planotetraspora</taxon>
    </lineage>
</organism>
<sequence>MPERAAPDGPPLMDPRMIDDVRAGMAAAGVDALVLRPSPDFRYLGGRGPGYLVLTLEGPPRSAPGPAEAASLVPASARRVAVDPETRARELLIMGLDAELMLASVVLGPLRLTKRPAEVGALRRAASAADSVLLAARDLGWFGATERTIGHRLRAMLAEAGCDEALSVVVAAGEHTADPAHTPCDRVINPGDAVAVSVCGRWDGYCAEVARVFAVAEPPEDFEAMYSVVLAAQRAASDAVRAGVPASEPARLARDVIDGSGYGHYMSERQGRGIGLSPEEGPSLDSGEKLAPGMTICLETAIYLPDLFGARVADVVLCGPEGPERLSSGPRALHIADH</sequence>
<comment type="caution">
    <text evidence="2">The sequence shown here is derived from an EMBL/GenBank/DDBJ whole genome shotgun (WGS) entry which is preliminary data.</text>
</comment>
<evidence type="ECO:0000313" key="2">
    <source>
        <dbReference type="EMBL" id="GIG80486.1"/>
    </source>
</evidence>
<gene>
    <name evidence="2" type="ORF">Pka01_36130</name>
</gene>
<dbReference type="SUPFAM" id="SSF55920">
    <property type="entry name" value="Creatinase/aminopeptidase"/>
    <property type="match status" value="1"/>
</dbReference>
<name>A0A8J3PTN6_9ACTN</name>
<dbReference type="Pfam" id="PF00557">
    <property type="entry name" value="Peptidase_M24"/>
    <property type="match status" value="1"/>
</dbReference>
<dbReference type="AlphaFoldDB" id="A0A8J3PTN6"/>
<dbReference type="PANTHER" id="PTHR46112">
    <property type="entry name" value="AMINOPEPTIDASE"/>
    <property type="match status" value="1"/>
</dbReference>
<reference evidence="2 3" key="1">
    <citation type="submission" date="2021-01" db="EMBL/GenBank/DDBJ databases">
        <title>Whole genome shotgun sequence of Planotetraspora kaengkrachanensis NBRC 104272.</title>
        <authorList>
            <person name="Komaki H."/>
            <person name="Tamura T."/>
        </authorList>
    </citation>
    <scope>NUCLEOTIDE SEQUENCE [LARGE SCALE GENOMIC DNA]</scope>
    <source>
        <strain evidence="2 3">NBRC 104272</strain>
    </source>
</reference>
<protein>
    <recommendedName>
        <fullName evidence="1">Peptidase M24 domain-containing protein</fullName>
    </recommendedName>
</protein>
<evidence type="ECO:0000313" key="3">
    <source>
        <dbReference type="Proteomes" id="UP000630097"/>
    </source>
</evidence>
<feature type="domain" description="Peptidase M24" evidence="1">
    <location>
        <begin position="121"/>
        <end position="318"/>
    </location>
</feature>
<dbReference type="Proteomes" id="UP000630097">
    <property type="component" value="Unassembled WGS sequence"/>
</dbReference>
<dbReference type="EMBL" id="BONV01000014">
    <property type="protein sequence ID" value="GIG80486.1"/>
    <property type="molecule type" value="Genomic_DNA"/>
</dbReference>
<proteinExistence type="predicted"/>
<dbReference type="InterPro" id="IPR050659">
    <property type="entry name" value="Peptidase_M24B"/>
</dbReference>
<accession>A0A8J3PTN6</accession>